<dbReference type="AlphaFoldDB" id="A0A1D6GG47"/>
<sequence length="40" mass="4559">MLLTILCETCGLIVVSISFFLKKNCSYFPSLARVLLFVKF</sequence>
<protein>
    <submittedName>
        <fullName evidence="1">Ycf20-like protein</fullName>
    </submittedName>
</protein>
<evidence type="ECO:0000313" key="1">
    <source>
        <dbReference type="EMBL" id="AQK62525.1"/>
    </source>
</evidence>
<accession>A0A1D6GG47</accession>
<gene>
    <name evidence="1" type="ORF">ZEAMMB73_Zm00001d013122</name>
</gene>
<dbReference type="EMBL" id="CM000781">
    <property type="protein sequence ID" value="AQK62525.1"/>
    <property type="molecule type" value="Genomic_DNA"/>
</dbReference>
<name>A0A1D6GG47_MAIZE</name>
<proteinExistence type="predicted"/>
<organism evidence="1">
    <name type="scientific">Zea mays</name>
    <name type="common">Maize</name>
    <dbReference type="NCBI Taxonomy" id="4577"/>
    <lineage>
        <taxon>Eukaryota</taxon>
        <taxon>Viridiplantae</taxon>
        <taxon>Streptophyta</taxon>
        <taxon>Embryophyta</taxon>
        <taxon>Tracheophyta</taxon>
        <taxon>Spermatophyta</taxon>
        <taxon>Magnoliopsida</taxon>
        <taxon>Liliopsida</taxon>
        <taxon>Poales</taxon>
        <taxon>Poaceae</taxon>
        <taxon>PACMAD clade</taxon>
        <taxon>Panicoideae</taxon>
        <taxon>Andropogonodae</taxon>
        <taxon>Andropogoneae</taxon>
        <taxon>Tripsacinae</taxon>
        <taxon>Zea</taxon>
    </lineage>
</organism>
<reference evidence="1" key="1">
    <citation type="submission" date="2015-12" db="EMBL/GenBank/DDBJ databases">
        <title>Update maize B73 reference genome by single molecule sequencing technologies.</title>
        <authorList>
            <consortium name="Maize Genome Sequencing Project"/>
            <person name="Ware D."/>
        </authorList>
    </citation>
    <scope>NUCLEOTIDE SEQUENCE</scope>
    <source>
        <tissue evidence="1">Seedling</tissue>
    </source>
</reference>